<feature type="domain" description="SET" evidence="16">
    <location>
        <begin position="209"/>
        <end position="323"/>
    </location>
</feature>
<evidence type="ECO:0000259" key="16">
    <source>
        <dbReference type="PROSITE" id="PS50280"/>
    </source>
</evidence>
<feature type="domain" description="C2H2-type" evidence="15">
    <location>
        <begin position="558"/>
        <end position="585"/>
    </location>
</feature>
<dbReference type="FunFam" id="3.30.160.60:FF:001498">
    <property type="entry name" value="Zinc finger protein 404"/>
    <property type="match status" value="1"/>
</dbReference>
<evidence type="ECO:0000256" key="3">
    <source>
        <dbReference type="ARBA" id="ARBA00022679"/>
    </source>
</evidence>
<dbReference type="InterPro" id="IPR046341">
    <property type="entry name" value="SET_dom_sf"/>
</dbReference>
<dbReference type="SMART" id="SM00355">
    <property type="entry name" value="ZnF_C2H2"/>
    <property type="match status" value="7"/>
</dbReference>
<dbReference type="InterPro" id="IPR036236">
    <property type="entry name" value="Znf_C2H2_sf"/>
</dbReference>
<proteinExistence type="predicted"/>
<dbReference type="GO" id="GO:0000122">
    <property type="term" value="P:negative regulation of transcription by RNA polymerase II"/>
    <property type="evidence" value="ECO:0007669"/>
    <property type="project" value="UniProtKB-ARBA"/>
</dbReference>
<evidence type="ECO:0000256" key="11">
    <source>
        <dbReference type="ARBA" id="ARBA00023163"/>
    </source>
</evidence>
<feature type="domain" description="C2H2-type" evidence="15">
    <location>
        <begin position="502"/>
        <end position="529"/>
    </location>
</feature>
<dbReference type="GO" id="GO:0005634">
    <property type="term" value="C:nucleus"/>
    <property type="evidence" value="ECO:0007669"/>
    <property type="project" value="UniProtKB-SubCell"/>
</dbReference>
<feature type="domain" description="C2H2-type" evidence="15">
    <location>
        <begin position="586"/>
        <end position="613"/>
    </location>
</feature>
<dbReference type="KEGG" id="bgt:106070556"/>
<comment type="subcellular location">
    <subcellularLocation>
        <location evidence="1">Nucleus</location>
    </subcellularLocation>
</comment>
<dbReference type="FunFam" id="3.30.160.60:FF:000912">
    <property type="entry name" value="Zinc finger protein 660"/>
    <property type="match status" value="2"/>
</dbReference>
<dbReference type="PANTHER" id="PTHR16515">
    <property type="entry name" value="PR DOMAIN ZINC FINGER PROTEIN"/>
    <property type="match status" value="1"/>
</dbReference>
<dbReference type="VEuPathDB" id="VectorBase:BGLB009007"/>
<feature type="domain" description="C2H2-type" evidence="15">
    <location>
        <begin position="530"/>
        <end position="557"/>
    </location>
</feature>
<dbReference type="GO" id="GO:0032259">
    <property type="term" value="P:methylation"/>
    <property type="evidence" value="ECO:0007669"/>
    <property type="project" value="UniProtKB-KW"/>
</dbReference>
<evidence type="ECO:0000313" key="18">
    <source>
        <dbReference type="Proteomes" id="UP000076420"/>
    </source>
</evidence>
<evidence type="ECO:0000256" key="4">
    <source>
        <dbReference type="ARBA" id="ARBA00022691"/>
    </source>
</evidence>
<keyword evidence="3" id="KW-0808">Transferase</keyword>
<feature type="region of interest" description="Disordered" evidence="14">
    <location>
        <begin position="68"/>
        <end position="99"/>
    </location>
</feature>
<dbReference type="Pfam" id="PF21549">
    <property type="entry name" value="PRDM2_PR"/>
    <property type="match status" value="1"/>
</dbReference>
<dbReference type="FunFam" id="3.30.160.60:FF:000624">
    <property type="entry name" value="zinc finger protein 697"/>
    <property type="match status" value="1"/>
</dbReference>
<evidence type="ECO:0000256" key="8">
    <source>
        <dbReference type="ARBA" id="ARBA00022833"/>
    </source>
</evidence>
<evidence type="ECO:0000256" key="1">
    <source>
        <dbReference type="ARBA" id="ARBA00004123"/>
    </source>
</evidence>
<keyword evidence="10" id="KW-0238">DNA-binding</keyword>
<dbReference type="RefSeq" id="XP_013085935.2">
    <property type="nucleotide sequence ID" value="XM_013230481.2"/>
</dbReference>
<feature type="domain" description="C2H2-type" evidence="15">
    <location>
        <begin position="446"/>
        <end position="473"/>
    </location>
</feature>
<dbReference type="FunFam" id="3.30.160.60:FF:002716">
    <property type="entry name" value="Zinc finger protein 212"/>
    <property type="match status" value="2"/>
</dbReference>
<evidence type="ECO:0000256" key="9">
    <source>
        <dbReference type="ARBA" id="ARBA00023015"/>
    </source>
</evidence>
<evidence type="ECO:0000256" key="14">
    <source>
        <dbReference type="SAM" id="MobiDB-lite"/>
    </source>
</evidence>
<keyword evidence="5" id="KW-0479">Metal-binding</keyword>
<keyword evidence="7 13" id="KW-0863">Zinc-finger</keyword>
<dbReference type="PANTHER" id="PTHR16515:SF66">
    <property type="entry name" value="C2H2-TYPE DOMAIN-CONTAINING PROTEIN"/>
    <property type="match status" value="1"/>
</dbReference>
<keyword evidence="2" id="KW-0489">Methyltransferase</keyword>
<keyword evidence="12" id="KW-0539">Nucleus</keyword>
<dbReference type="OrthoDB" id="9439254at2759"/>
<dbReference type="GO" id="GO:0008270">
    <property type="term" value="F:zinc ion binding"/>
    <property type="evidence" value="ECO:0007669"/>
    <property type="project" value="UniProtKB-KW"/>
</dbReference>
<dbReference type="CDD" id="cd19193">
    <property type="entry name" value="PR-SET_PRDM7_9"/>
    <property type="match status" value="1"/>
</dbReference>
<dbReference type="SUPFAM" id="SSF82199">
    <property type="entry name" value="SET domain"/>
    <property type="match status" value="1"/>
</dbReference>
<dbReference type="VEuPathDB" id="VectorBase:BGLAX_041344"/>
<evidence type="ECO:0000256" key="6">
    <source>
        <dbReference type="ARBA" id="ARBA00022737"/>
    </source>
</evidence>
<dbReference type="EnsemblMetazoa" id="BGLB009007-RB">
    <property type="protein sequence ID" value="BGLB009007-PB"/>
    <property type="gene ID" value="BGLB009007"/>
</dbReference>
<gene>
    <name evidence="17" type="primary">106070556</name>
</gene>
<keyword evidence="6" id="KW-0677">Repeat</keyword>
<dbReference type="Gene3D" id="2.170.270.10">
    <property type="entry name" value="SET domain"/>
    <property type="match status" value="1"/>
</dbReference>
<evidence type="ECO:0000259" key="15">
    <source>
        <dbReference type="PROSITE" id="PS50157"/>
    </source>
</evidence>
<sequence length="616" mass="70755">MKPDLYSSEALPSSIKEFFKHEELAEIPEYEKLHLSSMRQNFEALKQAGLKVKPPEFMIRKKIHPNHKKIVEVSDSDSSDSEWTPDLERSQNGSGQKKKLLPVFVSNKSTENVKFKQVPKAVPKTRQTKKESEREEEIHAYPLRKSRSTSYMSLAIPEDDDYLFCEECNFEYMGDCPEHGGLNIVRDSVVPSDCKQGIDEDYSEKTLPEGLVIKQSKIPNAGLGVFATQLFPSRTRFGPYLGKIEKYEEDAHESGYSWQVYKDSNTSHFVNASDPTNSNWMRYVNCARSEDEQCVTAYQHQGQIYYRSHKDIHPGTEILVYYGDSYAKELGIQLQTVGNCKKLLQVTNNLKGIVRCRFCQISFSCFQFYIESHLKYKHSEHYWKHRQLSENKVLTDRVNKMQGGLCEQAQSQYQVGCAESESLRQLQENCYENAKCDILNIGVKSYVGDVCGKYFTRVDHLKQHKRLHTGEKPFACDVCGKDFTQLGNLKQHKRLHTGEKPFACDVCGKDFADLGNLKQHKRLHTGEKPFACDVCGKDFTQLSSLKQHKRLHTGEKPFACDVCGKDFTRVDHLKQHKRLHTGEKPFACDVCGKDFTQLNSLKRHKRLHTGEKLSHS</sequence>
<dbReference type="InterPro" id="IPR001214">
    <property type="entry name" value="SET_dom"/>
</dbReference>
<evidence type="ECO:0008006" key="19">
    <source>
        <dbReference type="Google" id="ProtNLM"/>
    </source>
</evidence>
<dbReference type="Pfam" id="PF00096">
    <property type="entry name" value="zf-C2H2"/>
    <property type="match status" value="5"/>
</dbReference>
<dbReference type="Proteomes" id="UP000076420">
    <property type="component" value="Unassembled WGS sequence"/>
</dbReference>
<reference evidence="17" key="1">
    <citation type="submission" date="2020-05" db="UniProtKB">
        <authorList>
            <consortium name="EnsemblMetazoa"/>
        </authorList>
    </citation>
    <scope>IDENTIFICATION</scope>
    <source>
        <strain evidence="17">BB02</strain>
    </source>
</reference>
<dbReference type="PROSITE" id="PS50157">
    <property type="entry name" value="ZINC_FINGER_C2H2_2"/>
    <property type="match status" value="6"/>
</dbReference>
<keyword evidence="11" id="KW-0804">Transcription</keyword>
<dbReference type="SUPFAM" id="SSF57667">
    <property type="entry name" value="beta-beta-alpha zinc fingers"/>
    <property type="match status" value="3"/>
</dbReference>
<accession>A0A2C9JW97</accession>
<dbReference type="InterPro" id="IPR050331">
    <property type="entry name" value="Zinc_finger"/>
</dbReference>
<dbReference type="STRING" id="6526.A0A2C9JW97"/>
<dbReference type="GO" id="GO:0042054">
    <property type="term" value="F:histone methyltransferase activity"/>
    <property type="evidence" value="ECO:0007669"/>
    <property type="project" value="InterPro"/>
</dbReference>
<evidence type="ECO:0000256" key="12">
    <source>
        <dbReference type="ARBA" id="ARBA00023242"/>
    </source>
</evidence>
<dbReference type="InterPro" id="IPR044417">
    <property type="entry name" value="PRDM7_9_PR-SET"/>
</dbReference>
<evidence type="ECO:0000256" key="2">
    <source>
        <dbReference type="ARBA" id="ARBA00022603"/>
    </source>
</evidence>
<organism evidence="17 18">
    <name type="scientific">Biomphalaria glabrata</name>
    <name type="common">Bloodfluke planorb</name>
    <name type="synonym">Freshwater snail</name>
    <dbReference type="NCBI Taxonomy" id="6526"/>
    <lineage>
        <taxon>Eukaryota</taxon>
        <taxon>Metazoa</taxon>
        <taxon>Spiralia</taxon>
        <taxon>Lophotrochozoa</taxon>
        <taxon>Mollusca</taxon>
        <taxon>Gastropoda</taxon>
        <taxon>Heterobranchia</taxon>
        <taxon>Euthyneura</taxon>
        <taxon>Panpulmonata</taxon>
        <taxon>Hygrophila</taxon>
        <taxon>Lymnaeoidea</taxon>
        <taxon>Planorbidae</taxon>
        <taxon>Biomphalaria</taxon>
    </lineage>
</organism>
<protein>
    <recommendedName>
        <fullName evidence="19">Histone-lysine N-methyltransferase PRDM9</fullName>
    </recommendedName>
</protein>
<evidence type="ECO:0000256" key="10">
    <source>
        <dbReference type="ARBA" id="ARBA00023125"/>
    </source>
</evidence>
<evidence type="ECO:0000256" key="7">
    <source>
        <dbReference type="ARBA" id="ARBA00022771"/>
    </source>
</evidence>
<keyword evidence="9" id="KW-0805">Transcription regulation</keyword>
<keyword evidence="8" id="KW-0862">Zinc</keyword>
<evidence type="ECO:0000256" key="5">
    <source>
        <dbReference type="ARBA" id="ARBA00022723"/>
    </source>
</evidence>
<dbReference type="AlphaFoldDB" id="A0A2C9JW97"/>
<evidence type="ECO:0000256" key="13">
    <source>
        <dbReference type="PROSITE-ProRule" id="PRU00042"/>
    </source>
</evidence>
<dbReference type="GO" id="GO:0045596">
    <property type="term" value="P:negative regulation of cell differentiation"/>
    <property type="evidence" value="ECO:0007669"/>
    <property type="project" value="UniProtKB-ARBA"/>
</dbReference>
<dbReference type="PROSITE" id="PS50280">
    <property type="entry name" value="SET"/>
    <property type="match status" value="1"/>
</dbReference>
<dbReference type="RefSeq" id="XP_013085936.2">
    <property type="nucleotide sequence ID" value="XM_013230482.2"/>
</dbReference>
<keyword evidence="4" id="KW-0949">S-adenosyl-L-methionine</keyword>
<dbReference type="Gene3D" id="3.30.160.60">
    <property type="entry name" value="Classic Zinc Finger"/>
    <property type="match status" value="6"/>
</dbReference>
<dbReference type="SMART" id="SM00317">
    <property type="entry name" value="SET"/>
    <property type="match status" value="1"/>
</dbReference>
<dbReference type="PROSITE" id="PS00028">
    <property type="entry name" value="ZINC_FINGER_C2H2_1"/>
    <property type="match status" value="5"/>
</dbReference>
<name>A0A2C9JW97_BIOGL</name>
<dbReference type="GO" id="GO:0003677">
    <property type="term" value="F:DNA binding"/>
    <property type="evidence" value="ECO:0007669"/>
    <property type="project" value="UniProtKB-KW"/>
</dbReference>
<dbReference type="InterPro" id="IPR013087">
    <property type="entry name" value="Znf_C2H2_type"/>
</dbReference>
<feature type="domain" description="C2H2-type" evidence="15">
    <location>
        <begin position="474"/>
        <end position="501"/>
    </location>
</feature>
<dbReference type="EnsemblMetazoa" id="BGLB009007-RC">
    <property type="protein sequence ID" value="BGLB009007-PC"/>
    <property type="gene ID" value="BGLB009007"/>
</dbReference>
<evidence type="ECO:0000313" key="17">
    <source>
        <dbReference type="EnsemblMetazoa" id="BGLB009007-PB"/>
    </source>
</evidence>
<feature type="compositionally biased region" description="Acidic residues" evidence="14">
    <location>
        <begin position="74"/>
        <end position="85"/>
    </location>
</feature>